<dbReference type="Proteomes" id="UP000000663">
    <property type="component" value="Chromosome"/>
</dbReference>
<dbReference type="STRING" id="351160.RCIX165"/>
<dbReference type="InterPro" id="IPR029442">
    <property type="entry name" value="GyrI-like"/>
</dbReference>
<name>Q0W7J0_METAR</name>
<protein>
    <submittedName>
        <fullName evidence="2">Bacterial transcription activator</fullName>
    </submittedName>
</protein>
<dbReference type="PATRIC" id="fig|351160.9.peg.2582"/>
<gene>
    <name evidence="2" type="ORF">RCIX165</name>
</gene>
<organism evidence="2 3">
    <name type="scientific">Methanocella arvoryzae (strain DSM 22066 / NBRC 105507 / MRE50)</name>
    <dbReference type="NCBI Taxonomy" id="351160"/>
    <lineage>
        <taxon>Archaea</taxon>
        <taxon>Methanobacteriati</taxon>
        <taxon>Methanobacteriota</taxon>
        <taxon>Stenosarchaea group</taxon>
        <taxon>Methanomicrobia</taxon>
        <taxon>Methanocellales</taxon>
        <taxon>Methanocellaceae</taxon>
        <taxon>Methanocella</taxon>
    </lineage>
</organism>
<feature type="domain" description="AraC effector-binding" evidence="1">
    <location>
        <begin position="3"/>
        <end position="152"/>
    </location>
</feature>
<reference evidence="2 3" key="1">
    <citation type="journal article" date="2006" name="Science">
        <title>Genome of rice cluster I archaea -- the key methane producers in the rice rhizosphere.</title>
        <authorList>
            <person name="Erkel C."/>
            <person name="Kube M."/>
            <person name="Reinhardt R."/>
            <person name="Liesack W."/>
        </authorList>
    </citation>
    <scope>NUCLEOTIDE SEQUENCE [LARGE SCALE GENOMIC DNA]</scope>
    <source>
        <strain evidence="3">DSM 22066 / NBRC 105507 / MRE50</strain>
    </source>
</reference>
<dbReference type="SMART" id="SM00871">
    <property type="entry name" value="AraC_E_bind"/>
    <property type="match status" value="1"/>
</dbReference>
<dbReference type="AlphaFoldDB" id="Q0W7J0"/>
<dbReference type="OrthoDB" id="104532at2157"/>
<dbReference type="GeneID" id="5145482"/>
<evidence type="ECO:0000259" key="1">
    <source>
        <dbReference type="SMART" id="SM00871"/>
    </source>
</evidence>
<dbReference type="InterPro" id="IPR011256">
    <property type="entry name" value="Reg_factor_effector_dom_sf"/>
</dbReference>
<dbReference type="RefSeq" id="WP_012036844.1">
    <property type="nucleotide sequence ID" value="NC_009464.1"/>
</dbReference>
<proteinExistence type="predicted"/>
<keyword evidence="3" id="KW-1185">Reference proteome</keyword>
<sequence>MPFTCEIKELPVQQALSVRTRSPVENLPNVIGQTYGTIIQYMSELGEQPAGAPFVAYYNMDMTDLDLEIGFPVNRELPGKGVVQPSRIPGGRTGTCMYTGPYQEIAPAYDALAKLIAEKGLEPTGVAYEIYYNSPMDTEPSKLQTLILFPIKS</sequence>
<dbReference type="SUPFAM" id="SSF55136">
    <property type="entry name" value="Probable bacterial effector-binding domain"/>
    <property type="match status" value="1"/>
</dbReference>
<accession>Q0W7J0</accession>
<evidence type="ECO:0000313" key="2">
    <source>
        <dbReference type="EMBL" id="CAJ35653.1"/>
    </source>
</evidence>
<dbReference type="KEGG" id="rci:RCIX165"/>
<dbReference type="eggNOG" id="arCOG03200">
    <property type="taxonomic scope" value="Archaea"/>
</dbReference>
<evidence type="ECO:0000313" key="3">
    <source>
        <dbReference type="Proteomes" id="UP000000663"/>
    </source>
</evidence>
<dbReference type="EMBL" id="AM114193">
    <property type="protein sequence ID" value="CAJ35653.1"/>
    <property type="molecule type" value="Genomic_DNA"/>
</dbReference>
<dbReference type="Gene3D" id="3.20.80.10">
    <property type="entry name" value="Regulatory factor, effector binding domain"/>
    <property type="match status" value="1"/>
</dbReference>
<dbReference type="Pfam" id="PF06445">
    <property type="entry name" value="GyrI-like"/>
    <property type="match status" value="1"/>
</dbReference>
<dbReference type="InterPro" id="IPR010499">
    <property type="entry name" value="AraC_E-bd"/>
</dbReference>